<accession>A0A7T1WR41</accession>
<protein>
    <submittedName>
        <fullName evidence="3">PPOX class F420-dependent oxidoreductase</fullName>
        <ecNumber evidence="3">1.-.-.-</ecNumber>
    </submittedName>
</protein>
<dbReference type="GO" id="GO:0005829">
    <property type="term" value="C:cytosol"/>
    <property type="evidence" value="ECO:0007669"/>
    <property type="project" value="TreeGrafter"/>
</dbReference>
<dbReference type="InterPro" id="IPR052019">
    <property type="entry name" value="F420H2_bilvrd_red/Heme_oxyg"/>
</dbReference>
<dbReference type="GO" id="GO:0070967">
    <property type="term" value="F:coenzyme F420 binding"/>
    <property type="evidence" value="ECO:0007669"/>
    <property type="project" value="TreeGrafter"/>
</dbReference>
<sequence length="129" mass="14284">MSATTRRRGLNQAERAYLASQRLCRMATVDPSGQPQVNPVGFFLQDDGTILSGGLALAETKRWRNLHSNPRLALVIDDLVSVDPWTVRGVEIRGEAELLVGPHDLAKGMSDELIRVHPHWVHSWGLIGL</sequence>
<dbReference type="Proteomes" id="UP000595046">
    <property type="component" value="Chromosome"/>
</dbReference>
<dbReference type="SUPFAM" id="SSF50475">
    <property type="entry name" value="FMN-binding split barrel"/>
    <property type="match status" value="1"/>
</dbReference>
<dbReference type="Pfam" id="PF01243">
    <property type="entry name" value="PNPOx_N"/>
    <property type="match status" value="1"/>
</dbReference>
<dbReference type="AlphaFoldDB" id="A0A7T1WR41"/>
<reference evidence="4" key="1">
    <citation type="submission" date="2020-02" db="EMBL/GenBank/DDBJ databases">
        <title>Streptomyces sp. ASO4wet.</title>
        <authorList>
            <person name="Risdian C."/>
            <person name="Landwehr W."/>
            <person name="Schupp P."/>
            <person name="Wink J."/>
        </authorList>
    </citation>
    <scope>NUCLEOTIDE SEQUENCE [LARGE SCALE GENOMIC DNA]</scope>
    <source>
        <strain evidence="4">ASO4wet</strain>
    </source>
</reference>
<dbReference type="InterPro" id="IPR024031">
    <property type="entry name" value="MSMEG_5819/OxyR"/>
</dbReference>
<dbReference type="InterPro" id="IPR012349">
    <property type="entry name" value="Split_barrel_FMN-bd"/>
</dbReference>
<dbReference type="EMBL" id="CP048882">
    <property type="protein sequence ID" value="QPP05966.1"/>
    <property type="molecule type" value="Genomic_DNA"/>
</dbReference>
<dbReference type="RefSeq" id="WP_197349488.1">
    <property type="nucleotide sequence ID" value="NZ_CP048882.1"/>
</dbReference>
<name>A0A7T1WR41_9ACTN</name>
<gene>
    <name evidence="3" type="ORF">G4Z16_05615</name>
</gene>
<evidence type="ECO:0000256" key="1">
    <source>
        <dbReference type="ARBA" id="ARBA00023002"/>
    </source>
</evidence>
<evidence type="ECO:0000313" key="3">
    <source>
        <dbReference type="EMBL" id="QPP05966.1"/>
    </source>
</evidence>
<organism evidence="3 4">
    <name type="scientific">Streptomyces bathyalis</name>
    <dbReference type="NCBI Taxonomy" id="2710756"/>
    <lineage>
        <taxon>Bacteria</taxon>
        <taxon>Bacillati</taxon>
        <taxon>Actinomycetota</taxon>
        <taxon>Actinomycetes</taxon>
        <taxon>Kitasatosporales</taxon>
        <taxon>Streptomycetaceae</taxon>
        <taxon>Streptomyces</taxon>
    </lineage>
</organism>
<dbReference type="EC" id="1.-.-.-" evidence="3"/>
<dbReference type="PANTHER" id="PTHR35176:SF6">
    <property type="entry name" value="HEME OXYGENASE HI_0854-RELATED"/>
    <property type="match status" value="1"/>
</dbReference>
<dbReference type="GO" id="GO:0016627">
    <property type="term" value="F:oxidoreductase activity, acting on the CH-CH group of donors"/>
    <property type="evidence" value="ECO:0007669"/>
    <property type="project" value="TreeGrafter"/>
</dbReference>
<feature type="domain" description="Pyridoxamine 5'-phosphate oxidase N-terminal" evidence="2">
    <location>
        <begin position="11"/>
        <end position="114"/>
    </location>
</feature>
<evidence type="ECO:0000313" key="4">
    <source>
        <dbReference type="Proteomes" id="UP000595046"/>
    </source>
</evidence>
<dbReference type="PANTHER" id="PTHR35176">
    <property type="entry name" value="HEME OXYGENASE HI_0854-RELATED"/>
    <property type="match status" value="1"/>
</dbReference>
<keyword evidence="1 3" id="KW-0560">Oxidoreductase</keyword>
<dbReference type="KEGG" id="sbat:G4Z16_05615"/>
<proteinExistence type="predicted"/>
<dbReference type="NCBIfam" id="TIGR04023">
    <property type="entry name" value="PPOX_MSMEG_5819"/>
    <property type="match status" value="1"/>
</dbReference>
<keyword evidence="4" id="KW-1185">Reference proteome</keyword>
<evidence type="ECO:0000259" key="2">
    <source>
        <dbReference type="Pfam" id="PF01243"/>
    </source>
</evidence>
<dbReference type="Gene3D" id="2.30.110.10">
    <property type="entry name" value="Electron Transport, Fmn-binding Protein, Chain A"/>
    <property type="match status" value="1"/>
</dbReference>
<dbReference type="InterPro" id="IPR011576">
    <property type="entry name" value="Pyridox_Oxase_N"/>
</dbReference>